<reference evidence="1 2" key="1">
    <citation type="journal article" date="2020" name="Phytopathology">
        <title>Genome Sequence Resources of Colletotrichum truncatum, C. plurivorum, C. musicola, and C. sojae: Four Species Pathogenic to Soybean (Glycine max).</title>
        <authorList>
            <person name="Rogerio F."/>
            <person name="Boufleur T.R."/>
            <person name="Ciampi-Guillardi M."/>
            <person name="Sukno S.A."/>
            <person name="Thon M.R."/>
            <person name="Massola Junior N.S."/>
            <person name="Baroncelli R."/>
        </authorList>
    </citation>
    <scope>NUCLEOTIDE SEQUENCE [LARGE SCALE GENOMIC DNA]</scope>
    <source>
        <strain evidence="1 2">CMES1059</strain>
    </source>
</reference>
<evidence type="ECO:0000313" key="2">
    <source>
        <dbReference type="Proteomes" id="UP000805649"/>
    </source>
</evidence>
<keyword evidence="2" id="KW-1185">Reference proteome</keyword>
<accession>A0ACC3YHP5</accession>
<comment type="caution">
    <text evidence="1">The sequence shown here is derived from an EMBL/GenBank/DDBJ whole genome shotgun (WGS) entry which is preliminary data.</text>
</comment>
<dbReference type="Proteomes" id="UP000805649">
    <property type="component" value="Unassembled WGS sequence"/>
</dbReference>
<proteinExistence type="predicted"/>
<evidence type="ECO:0000313" key="1">
    <source>
        <dbReference type="EMBL" id="KAL0931391.1"/>
    </source>
</evidence>
<organism evidence="1 2">
    <name type="scientific">Colletotrichum truncatum</name>
    <name type="common">Anthracnose fungus</name>
    <name type="synonym">Colletotrichum capsici</name>
    <dbReference type="NCBI Taxonomy" id="5467"/>
    <lineage>
        <taxon>Eukaryota</taxon>
        <taxon>Fungi</taxon>
        <taxon>Dikarya</taxon>
        <taxon>Ascomycota</taxon>
        <taxon>Pezizomycotina</taxon>
        <taxon>Sordariomycetes</taxon>
        <taxon>Hypocreomycetidae</taxon>
        <taxon>Glomerellales</taxon>
        <taxon>Glomerellaceae</taxon>
        <taxon>Colletotrichum</taxon>
        <taxon>Colletotrichum truncatum species complex</taxon>
    </lineage>
</organism>
<protein>
    <submittedName>
        <fullName evidence="1">AT hook domain-containing protein</fullName>
    </submittedName>
</protein>
<gene>
    <name evidence="1" type="ORF">CTRU02_214126</name>
</gene>
<name>A0ACC3YHP5_COLTU</name>
<sequence length="325" mass="35500">MDEEPMPALVSPRQTRQKTRLAAAVAFVSPHSESNSQPMPAASASNTKAFMSETKIHSLPETLGASLKLKHLTRKNLQLLLKKRRLLQENQLEAPQDMQVKGLAQSLMATLLFAQEEAGTAVCISRDGILLTCSHCVAETADEFDKSKSHWLLFASGQVVEAKTLVWDSRRDLALLKVIAAQEPPSSTTSDPSRAAVGFPFITPATSPPPLKSRLVCVGHPGSNDLEAAETGIQTGYDMLHLSTGTFRGCVEGQDVQDNSDIGALMHTCWTYWGHSGAPLIERRTGRLVGLHSSWDDKTGMRRGIALEAIQGFLRENERHLVENL</sequence>
<dbReference type="EMBL" id="VUJX02000010">
    <property type="protein sequence ID" value="KAL0931391.1"/>
    <property type="molecule type" value="Genomic_DNA"/>
</dbReference>